<proteinExistence type="predicted"/>
<evidence type="ECO:0000313" key="3">
    <source>
        <dbReference type="WBParaSite" id="ACRNAN_scaffold5568.g30706.t1"/>
    </source>
</evidence>
<reference evidence="3" key="1">
    <citation type="submission" date="2022-11" db="UniProtKB">
        <authorList>
            <consortium name="WormBaseParasite"/>
        </authorList>
    </citation>
    <scope>IDENTIFICATION</scope>
</reference>
<evidence type="ECO:0000313" key="2">
    <source>
        <dbReference type="Proteomes" id="UP000887540"/>
    </source>
</evidence>
<dbReference type="Proteomes" id="UP000887540">
    <property type="component" value="Unplaced"/>
</dbReference>
<feature type="transmembrane region" description="Helical" evidence="1">
    <location>
        <begin position="20"/>
        <end position="38"/>
    </location>
</feature>
<keyword evidence="1" id="KW-1133">Transmembrane helix</keyword>
<accession>A0A914E546</accession>
<name>A0A914E546_9BILA</name>
<organism evidence="2 3">
    <name type="scientific">Acrobeloides nanus</name>
    <dbReference type="NCBI Taxonomy" id="290746"/>
    <lineage>
        <taxon>Eukaryota</taxon>
        <taxon>Metazoa</taxon>
        <taxon>Ecdysozoa</taxon>
        <taxon>Nematoda</taxon>
        <taxon>Chromadorea</taxon>
        <taxon>Rhabditida</taxon>
        <taxon>Tylenchina</taxon>
        <taxon>Cephalobomorpha</taxon>
        <taxon>Cephaloboidea</taxon>
        <taxon>Cephalobidae</taxon>
        <taxon>Acrobeloides</taxon>
    </lineage>
</organism>
<feature type="transmembrane region" description="Helical" evidence="1">
    <location>
        <begin position="50"/>
        <end position="67"/>
    </location>
</feature>
<dbReference type="AlphaFoldDB" id="A0A914E546"/>
<keyword evidence="2" id="KW-1185">Reference proteome</keyword>
<dbReference type="WBParaSite" id="ACRNAN_scaffold5568.g30706.t1">
    <property type="protein sequence ID" value="ACRNAN_scaffold5568.g30706.t1"/>
    <property type="gene ID" value="ACRNAN_scaffold5568.g30706"/>
</dbReference>
<sequence length="88" mass="10261">MIFSVVTTCVLNDADRYNKIYLLWVAIRIAFVMKTHSFLSPTTLFMDLEARIVIISIIFGFIIGYIYREARQIVTQYRYFPGQGISLN</sequence>
<evidence type="ECO:0000256" key="1">
    <source>
        <dbReference type="SAM" id="Phobius"/>
    </source>
</evidence>
<keyword evidence="1" id="KW-0472">Membrane</keyword>
<protein>
    <submittedName>
        <fullName evidence="3">Uncharacterized protein</fullName>
    </submittedName>
</protein>
<keyword evidence="1" id="KW-0812">Transmembrane</keyword>